<feature type="compositionally biased region" description="Low complexity" evidence="3">
    <location>
        <begin position="38"/>
        <end position="61"/>
    </location>
</feature>
<dbReference type="PANTHER" id="PTHR10252:SF5">
    <property type="entry name" value="DR1-ASSOCIATED COREPRESSOR"/>
    <property type="match status" value="1"/>
</dbReference>
<gene>
    <name evidence="4" type="ORF">NESM_000131700</name>
</gene>
<feature type="compositionally biased region" description="Gly residues" evidence="3">
    <location>
        <begin position="331"/>
        <end position="340"/>
    </location>
</feature>
<dbReference type="Proteomes" id="UP001430356">
    <property type="component" value="Unassembled WGS sequence"/>
</dbReference>
<protein>
    <recommendedName>
        <fullName evidence="6">Transcription factor CBF/NF-Y/archaeal histone domain-containing protein</fullName>
    </recommendedName>
</protein>
<dbReference type="EMBL" id="JAECZO010000008">
    <property type="protein sequence ID" value="KAK7200737.1"/>
    <property type="molecule type" value="Genomic_DNA"/>
</dbReference>
<sequence length="378" mass="39521">MSAEREMDEATYDDTAGATFDGEEGDQEPAPYLVPRLAAFAASPSPSSSSPSSASRSVSSRGGRDDRDAEEDHTIDLSRRRDTQWSRTRESGERSAAHAPEDDAAEGVAVRPDEDARQPPVTVAEEDEAPTLVADAAPDPFVADMRTEDVDVEESCDEDVDYADDEDAGEGAPRSGTGLQALSEWQQQQRPAGAGSSASGYVNAFAHSRVKELLKYEGSSSIISKDAASAACEAVALLTRDLVTVAAAEAARRHRKTVTYDDVARVAQLLDRFSFLADVVPPVPAPASTLATGTSIVVGDRVRSSATAEANHAARPHSNSHVRGRSAHARVGGGPAGGNGASPPAASTTRSTTAHTRGGVPALHPLPGTGLRQATLRF</sequence>
<evidence type="ECO:0008006" key="6">
    <source>
        <dbReference type="Google" id="ProtNLM"/>
    </source>
</evidence>
<proteinExistence type="predicted"/>
<dbReference type="InterPro" id="IPR050568">
    <property type="entry name" value="Transcr_DNA_Rep_Reg"/>
</dbReference>
<reference evidence="4 5" key="1">
    <citation type="journal article" date="2021" name="MBio">
        <title>A New Model Trypanosomatid, Novymonas esmeraldas: Genomic Perception of Its 'Candidatus Pandoraea novymonadis' Endosymbiont.</title>
        <authorList>
            <person name="Zakharova A."/>
            <person name="Saura A."/>
            <person name="Butenko A."/>
            <person name="Podesvova L."/>
            <person name="Warmusova S."/>
            <person name="Kostygov A.Y."/>
            <person name="Nenarokova A."/>
            <person name="Lukes J."/>
            <person name="Opperdoes F.R."/>
            <person name="Yurchenko V."/>
        </authorList>
    </citation>
    <scope>NUCLEOTIDE SEQUENCE [LARGE SCALE GENOMIC DNA]</scope>
    <source>
        <strain evidence="4 5">E262AT.01</strain>
    </source>
</reference>
<comment type="caution">
    <text evidence="4">The sequence shown here is derived from an EMBL/GenBank/DDBJ whole genome shotgun (WGS) entry which is preliminary data.</text>
</comment>
<dbReference type="InterPro" id="IPR009072">
    <property type="entry name" value="Histone-fold"/>
</dbReference>
<dbReference type="PANTHER" id="PTHR10252">
    <property type="entry name" value="HISTONE-LIKE TRANSCRIPTION FACTOR CCAAT-RELATED"/>
    <property type="match status" value="1"/>
</dbReference>
<feature type="compositionally biased region" description="Basic and acidic residues" evidence="3">
    <location>
        <begin position="62"/>
        <end position="101"/>
    </location>
</feature>
<evidence type="ECO:0000256" key="2">
    <source>
        <dbReference type="ARBA" id="ARBA00023242"/>
    </source>
</evidence>
<feature type="compositionally biased region" description="Low complexity" evidence="3">
    <location>
        <begin position="341"/>
        <end position="359"/>
    </location>
</feature>
<keyword evidence="2" id="KW-0539">Nucleus</keyword>
<evidence type="ECO:0000313" key="4">
    <source>
        <dbReference type="EMBL" id="KAK7200737.1"/>
    </source>
</evidence>
<comment type="subcellular location">
    <subcellularLocation>
        <location evidence="1">Nucleus</location>
    </subcellularLocation>
</comment>
<feature type="region of interest" description="Disordered" evidence="3">
    <location>
        <begin position="307"/>
        <end position="369"/>
    </location>
</feature>
<feature type="compositionally biased region" description="Acidic residues" evidence="3">
    <location>
        <begin position="1"/>
        <end position="12"/>
    </location>
</feature>
<dbReference type="GO" id="GO:0001046">
    <property type="term" value="F:core promoter sequence-specific DNA binding"/>
    <property type="evidence" value="ECO:0007669"/>
    <property type="project" value="TreeGrafter"/>
</dbReference>
<dbReference type="GO" id="GO:0016251">
    <property type="term" value="F:RNA polymerase II general transcription initiation factor activity"/>
    <property type="evidence" value="ECO:0007669"/>
    <property type="project" value="TreeGrafter"/>
</dbReference>
<keyword evidence="5" id="KW-1185">Reference proteome</keyword>
<dbReference type="Gene3D" id="1.10.20.10">
    <property type="entry name" value="Histone, subunit A"/>
    <property type="match status" value="1"/>
</dbReference>
<feature type="compositionally biased region" description="Basic residues" evidence="3">
    <location>
        <begin position="314"/>
        <end position="328"/>
    </location>
</feature>
<dbReference type="SUPFAM" id="SSF47113">
    <property type="entry name" value="Histone-fold"/>
    <property type="match status" value="1"/>
</dbReference>
<dbReference type="AlphaFoldDB" id="A0AAW0F4P8"/>
<organism evidence="4 5">
    <name type="scientific">Novymonas esmeraldas</name>
    <dbReference type="NCBI Taxonomy" id="1808958"/>
    <lineage>
        <taxon>Eukaryota</taxon>
        <taxon>Discoba</taxon>
        <taxon>Euglenozoa</taxon>
        <taxon>Kinetoplastea</taxon>
        <taxon>Metakinetoplastina</taxon>
        <taxon>Trypanosomatida</taxon>
        <taxon>Trypanosomatidae</taxon>
        <taxon>Novymonas</taxon>
    </lineage>
</organism>
<evidence type="ECO:0000313" key="5">
    <source>
        <dbReference type="Proteomes" id="UP001430356"/>
    </source>
</evidence>
<dbReference type="GO" id="GO:0005634">
    <property type="term" value="C:nucleus"/>
    <property type="evidence" value="ECO:0007669"/>
    <property type="project" value="UniProtKB-SubCell"/>
</dbReference>
<accession>A0AAW0F4P8</accession>
<dbReference type="GO" id="GO:0046982">
    <property type="term" value="F:protein heterodimerization activity"/>
    <property type="evidence" value="ECO:0007669"/>
    <property type="project" value="InterPro"/>
</dbReference>
<evidence type="ECO:0000256" key="1">
    <source>
        <dbReference type="ARBA" id="ARBA00004123"/>
    </source>
</evidence>
<feature type="region of interest" description="Disordered" evidence="3">
    <location>
        <begin position="1"/>
        <end position="156"/>
    </location>
</feature>
<feature type="compositionally biased region" description="Low complexity" evidence="3">
    <location>
        <begin position="133"/>
        <end position="144"/>
    </location>
</feature>
<name>A0AAW0F4P8_9TRYP</name>
<evidence type="ECO:0000256" key="3">
    <source>
        <dbReference type="SAM" id="MobiDB-lite"/>
    </source>
</evidence>